<keyword evidence="3" id="KW-1003">Cell membrane</keyword>
<evidence type="ECO:0000313" key="10">
    <source>
        <dbReference type="Proteomes" id="UP000029643"/>
    </source>
</evidence>
<feature type="transmembrane region" description="Helical" evidence="7">
    <location>
        <begin position="90"/>
        <end position="117"/>
    </location>
</feature>
<evidence type="ECO:0000256" key="3">
    <source>
        <dbReference type="ARBA" id="ARBA00022475"/>
    </source>
</evidence>
<protein>
    <submittedName>
        <fullName evidence="9">ABC transporter permease protein</fullName>
    </submittedName>
</protein>
<reference evidence="9 10" key="1">
    <citation type="journal article" date="2014" name="Genome Announc.">
        <title>Draft Genome Sequences of Marine Flavobacterium Algibacter lectus Strains SS8 and NR4.</title>
        <authorList>
            <person name="Takatani N."/>
            <person name="Nakanishi M."/>
            <person name="Meirelles P."/>
            <person name="Mino S."/>
            <person name="Suda W."/>
            <person name="Oshima K."/>
            <person name="Hattori M."/>
            <person name="Ohkuma M."/>
            <person name="Hosokawa M."/>
            <person name="Miyashita K."/>
            <person name="Thompson F.L."/>
            <person name="Niwa A."/>
            <person name="Sawabe T."/>
            <person name="Sawabe T."/>
        </authorList>
    </citation>
    <scope>NUCLEOTIDE SEQUENCE [LARGE SCALE GENOMIC DNA]</scope>
    <source>
        <strain evidence="10">JCM19274</strain>
    </source>
</reference>
<gene>
    <name evidence="9" type="ORF">JCM19274_2142</name>
</gene>
<evidence type="ECO:0000259" key="8">
    <source>
        <dbReference type="Pfam" id="PF02687"/>
    </source>
</evidence>
<comment type="caution">
    <text evidence="9">The sequence shown here is derived from an EMBL/GenBank/DDBJ whole genome shotgun (WGS) entry which is preliminary data.</text>
</comment>
<dbReference type="GO" id="GO:0044874">
    <property type="term" value="P:lipoprotein localization to outer membrane"/>
    <property type="evidence" value="ECO:0007669"/>
    <property type="project" value="TreeGrafter"/>
</dbReference>
<comment type="subcellular location">
    <subcellularLocation>
        <location evidence="1">Cell membrane</location>
        <topology evidence="1">Multi-pass membrane protein</topology>
    </subcellularLocation>
</comment>
<feature type="transmembrane region" description="Helical" evidence="7">
    <location>
        <begin position="6"/>
        <end position="27"/>
    </location>
</feature>
<evidence type="ECO:0000256" key="7">
    <source>
        <dbReference type="SAM" id="Phobius"/>
    </source>
</evidence>
<keyword evidence="4 7" id="KW-0812">Transmembrane</keyword>
<evidence type="ECO:0000256" key="6">
    <source>
        <dbReference type="ARBA" id="ARBA00023136"/>
    </source>
</evidence>
<dbReference type="GO" id="GO:0098797">
    <property type="term" value="C:plasma membrane protein complex"/>
    <property type="evidence" value="ECO:0007669"/>
    <property type="project" value="TreeGrafter"/>
</dbReference>
<evidence type="ECO:0000313" key="9">
    <source>
        <dbReference type="EMBL" id="GAL80968.1"/>
    </source>
</evidence>
<sequence>MILVAGINMITALLVLILERTQMIGILKALGSNNWSIRKLFLYNASYLILLGLFWGNLLGLGLLFAQKYFKLFPLDPSVYYVSEAPPVYISLGYIVGLNIGTLILCLLMLLIPSYIITKISPVKAIRFQ</sequence>
<feature type="transmembrane region" description="Helical" evidence="7">
    <location>
        <begin position="47"/>
        <end position="70"/>
    </location>
</feature>
<dbReference type="InterPro" id="IPR051447">
    <property type="entry name" value="Lipoprotein-release_system"/>
</dbReference>
<keyword evidence="6 7" id="KW-0472">Membrane</keyword>
<dbReference type="PANTHER" id="PTHR30489:SF0">
    <property type="entry name" value="LIPOPROTEIN-RELEASING SYSTEM TRANSMEMBRANE PROTEIN LOLE"/>
    <property type="match status" value="1"/>
</dbReference>
<feature type="domain" description="ABC3 transporter permease C-terminal" evidence="8">
    <location>
        <begin position="1"/>
        <end position="122"/>
    </location>
</feature>
<organism evidence="9 10">
    <name type="scientific">Algibacter lectus</name>
    <dbReference type="NCBI Taxonomy" id="221126"/>
    <lineage>
        <taxon>Bacteria</taxon>
        <taxon>Pseudomonadati</taxon>
        <taxon>Bacteroidota</taxon>
        <taxon>Flavobacteriia</taxon>
        <taxon>Flavobacteriales</taxon>
        <taxon>Flavobacteriaceae</taxon>
        <taxon>Algibacter</taxon>
    </lineage>
</organism>
<accession>A0A090WXJ2</accession>
<evidence type="ECO:0000256" key="1">
    <source>
        <dbReference type="ARBA" id="ARBA00004651"/>
    </source>
</evidence>
<keyword evidence="5 7" id="KW-1133">Transmembrane helix</keyword>
<name>A0A090WXJ2_9FLAO</name>
<dbReference type="InterPro" id="IPR003838">
    <property type="entry name" value="ABC3_permease_C"/>
</dbReference>
<proteinExistence type="inferred from homology"/>
<dbReference type="Pfam" id="PF02687">
    <property type="entry name" value="FtsX"/>
    <property type="match status" value="1"/>
</dbReference>
<evidence type="ECO:0000256" key="2">
    <source>
        <dbReference type="ARBA" id="ARBA00005236"/>
    </source>
</evidence>
<dbReference type="PANTHER" id="PTHR30489">
    <property type="entry name" value="LIPOPROTEIN-RELEASING SYSTEM TRANSMEMBRANE PROTEIN LOLE"/>
    <property type="match status" value="1"/>
</dbReference>
<evidence type="ECO:0000256" key="4">
    <source>
        <dbReference type="ARBA" id="ARBA00022692"/>
    </source>
</evidence>
<comment type="similarity">
    <text evidence="2">Belongs to the ABC-4 integral membrane protein family. LolC/E subfamily.</text>
</comment>
<evidence type="ECO:0000256" key="5">
    <source>
        <dbReference type="ARBA" id="ARBA00022989"/>
    </source>
</evidence>
<dbReference type="AlphaFoldDB" id="A0A090WXJ2"/>
<dbReference type="EMBL" id="BBNU01000013">
    <property type="protein sequence ID" value="GAL80968.1"/>
    <property type="molecule type" value="Genomic_DNA"/>
</dbReference>
<dbReference type="Proteomes" id="UP000029643">
    <property type="component" value="Unassembled WGS sequence"/>
</dbReference>